<accession>A0ABW6XAB2</accession>
<reference evidence="1 2" key="1">
    <citation type="submission" date="2024-10" db="EMBL/GenBank/DDBJ databases">
        <title>The Natural Products Discovery Center: Release of the First 8490 Sequenced Strains for Exploring Actinobacteria Biosynthetic Diversity.</title>
        <authorList>
            <person name="Kalkreuter E."/>
            <person name="Kautsar S.A."/>
            <person name="Yang D."/>
            <person name="Bader C.D."/>
            <person name="Teijaro C.N."/>
            <person name="Fluegel L."/>
            <person name="Davis C.M."/>
            <person name="Simpson J.R."/>
            <person name="Lauterbach L."/>
            <person name="Steele A.D."/>
            <person name="Gui C."/>
            <person name="Meng S."/>
            <person name="Li G."/>
            <person name="Viehrig K."/>
            <person name="Ye F."/>
            <person name="Su P."/>
            <person name="Kiefer A.F."/>
            <person name="Nichols A."/>
            <person name="Cepeda A.J."/>
            <person name="Yan W."/>
            <person name="Fan B."/>
            <person name="Jiang Y."/>
            <person name="Adhikari A."/>
            <person name="Zheng C.-J."/>
            <person name="Schuster L."/>
            <person name="Cowan T.M."/>
            <person name="Smanski M.J."/>
            <person name="Chevrette M.G."/>
            <person name="De Carvalho L.P.S."/>
            <person name="Shen B."/>
        </authorList>
    </citation>
    <scope>NUCLEOTIDE SEQUENCE [LARGE SCALE GENOMIC DNA]</scope>
    <source>
        <strain evidence="1 2">NPDC012540</strain>
    </source>
</reference>
<dbReference type="Proteomes" id="UP001602322">
    <property type="component" value="Unassembled WGS sequence"/>
</dbReference>
<dbReference type="RefSeq" id="WP_387904494.1">
    <property type="nucleotide sequence ID" value="NZ_JBIBEG010000005.1"/>
</dbReference>
<organism evidence="1 2">
    <name type="scientific">Streptomyces argenteolus</name>
    <dbReference type="NCBI Taxonomy" id="67274"/>
    <lineage>
        <taxon>Bacteria</taxon>
        <taxon>Bacillati</taxon>
        <taxon>Actinomycetota</taxon>
        <taxon>Actinomycetes</taxon>
        <taxon>Kitasatosporales</taxon>
        <taxon>Streptomycetaceae</taxon>
        <taxon>Streptomyces</taxon>
    </lineage>
</organism>
<evidence type="ECO:0000313" key="2">
    <source>
        <dbReference type="Proteomes" id="UP001602322"/>
    </source>
</evidence>
<protein>
    <recommendedName>
        <fullName evidence="3">Golgi phosphoprotein 3 GPP34</fullName>
    </recommendedName>
</protein>
<sequence>MSFNHLARQVRDPALPHGHRVARLRSCVQLYRPIGFRATLSLLGAKAGPYATDERALLRALAVLEGSREAWHGELRAFDRTRRLAKARGARQPRRAERNPYRDRWWSGAPREGALHALAFLRERGGVPAAGDDPVAADLLRCVSACLASGGALAPEERLLLADCVGSLVERRNSGREDDWTARLRTLDLLRAARHVEVAAAHA</sequence>
<evidence type="ECO:0008006" key="3">
    <source>
        <dbReference type="Google" id="ProtNLM"/>
    </source>
</evidence>
<dbReference type="EMBL" id="JBIBEG010000005">
    <property type="protein sequence ID" value="MFF5898411.1"/>
    <property type="molecule type" value="Genomic_DNA"/>
</dbReference>
<gene>
    <name evidence="1" type="ORF">ACFY8O_21165</name>
</gene>
<evidence type="ECO:0000313" key="1">
    <source>
        <dbReference type="EMBL" id="MFF5898411.1"/>
    </source>
</evidence>
<proteinExistence type="predicted"/>
<comment type="caution">
    <text evidence="1">The sequence shown here is derived from an EMBL/GenBank/DDBJ whole genome shotgun (WGS) entry which is preliminary data.</text>
</comment>
<name>A0ABW6XAB2_9ACTN</name>
<keyword evidence="2" id="KW-1185">Reference proteome</keyword>